<feature type="domain" description="KRAB" evidence="11">
    <location>
        <begin position="3"/>
        <end position="74"/>
    </location>
</feature>
<dbReference type="InterPro" id="IPR013087">
    <property type="entry name" value="Znf_C2H2_type"/>
</dbReference>
<feature type="compositionally biased region" description="Pro residues" evidence="9">
    <location>
        <begin position="217"/>
        <end position="226"/>
    </location>
</feature>
<feature type="region of interest" description="Disordered" evidence="9">
    <location>
        <begin position="77"/>
        <end position="121"/>
    </location>
</feature>
<sequence length="494" mass="54963">MVIGFKDVIVFFPPEEWELLTKEQKQLYWDILKENYQSLVLIGCPVTSTEILAWFKSNKCQDLQVLQRLIEDPLPEIPSIGKMDTDSPLENTSSELDASCSKAQGPPGQSCVSATEQGSMPDSGGNLWTEPMEQGLSHARLENMPRLCYMLLPIPSVPDVVPEKPAALQSHRMTILPQRDLATDAEHPAQKKTLFAGAACDENPAGSHGQAVAPAPSTTPPSPPEVPAEKKKLYFCGWCKEPFKLEINLEVHYRYCRQKQRQQLRPALRDKKASSGQDASGSSSTGDSAGSAQHPSSDGGKRPSVHSRLGQPQQRLRVVKKRAIYGAGRGTSKRWCNLMATICAMKKLNRCLGCGEKFVYKWQLLAHVKVCKRDGVPKPQDLPTKGLPNRVKTQEPFDDALAERPSTSKDTTVYPYNKRGKNLSTPHASHEEYRYKCLRCGKLFHFQSAAKRHQKQHKKGRSITCTTCGETFGGTECFCMIERINVTPDLEEGK</sequence>
<evidence type="ECO:0000256" key="5">
    <source>
        <dbReference type="ARBA" id="ARBA00022833"/>
    </source>
</evidence>
<dbReference type="Gene3D" id="6.10.140.140">
    <property type="match status" value="1"/>
</dbReference>
<dbReference type="KEGG" id="nss:113427211"/>
<reference evidence="13" key="1">
    <citation type="submission" date="2025-08" db="UniProtKB">
        <authorList>
            <consortium name="RefSeq"/>
        </authorList>
    </citation>
    <scope>IDENTIFICATION</scope>
</reference>
<keyword evidence="12" id="KW-1185">Reference proteome</keyword>
<dbReference type="SMART" id="SM00349">
    <property type="entry name" value="KRAB"/>
    <property type="match status" value="1"/>
</dbReference>
<dbReference type="GeneID" id="113427211"/>
<evidence type="ECO:0000256" key="6">
    <source>
        <dbReference type="ARBA" id="ARBA00023125"/>
    </source>
</evidence>
<keyword evidence="7" id="KW-0539">Nucleus</keyword>
<evidence type="ECO:0000259" key="10">
    <source>
        <dbReference type="PROSITE" id="PS50157"/>
    </source>
</evidence>
<dbReference type="InterPro" id="IPR001909">
    <property type="entry name" value="KRAB"/>
</dbReference>
<evidence type="ECO:0000256" key="8">
    <source>
        <dbReference type="PROSITE-ProRule" id="PRU00042"/>
    </source>
</evidence>
<organism evidence="12 13">
    <name type="scientific">Notechis scutatus</name>
    <name type="common">mainland tiger snake</name>
    <dbReference type="NCBI Taxonomy" id="8663"/>
    <lineage>
        <taxon>Eukaryota</taxon>
        <taxon>Metazoa</taxon>
        <taxon>Chordata</taxon>
        <taxon>Craniata</taxon>
        <taxon>Vertebrata</taxon>
        <taxon>Euteleostomi</taxon>
        <taxon>Lepidosauria</taxon>
        <taxon>Squamata</taxon>
        <taxon>Bifurcata</taxon>
        <taxon>Unidentata</taxon>
        <taxon>Episquamata</taxon>
        <taxon>Toxicofera</taxon>
        <taxon>Serpentes</taxon>
        <taxon>Colubroidea</taxon>
        <taxon>Elapidae</taxon>
        <taxon>Hydrophiinae</taxon>
        <taxon>Notechis</taxon>
    </lineage>
</organism>
<comment type="subcellular location">
    <subcellularLocation>
        <location evidence="1">Nucleus</location>
    </subcellularLocation>
</comment>
<dbReference type="Pfam" id="PF01352">
    <property type="entry name" value="KRAB"/>
    <property type="match status" value="1"/>
</dbReference>
<evidence type="ECO:0000313" key="12">
    <source>
        <dbReference type="Proteomes" id="UP000504612"/>
    </source>
</evidence>
<dbReference type="Gene3D" id="3.30.160.60">
    <property type="entry name" value="Classic Zinc Finger"/>
    <property type="match status" value="1"/>
</dbReference>
<evidence type="ECO:0000256" key="1">
    <source>
        <dbReference type="ARBA" id="ARBA00004123"/>
    </source>
</evidence>
<dbReference type="SUPFAM" id="SSF109640">
    <property type="entry name" value="KRAB domain (Kruppel-associated box)"/>
    <property type="match status" value="1"/>
</dbReference>
<protein>
    <submittedName>
        <fullName evidence="13">Zinc finger protein 74-like</fullName>
    </submittedName>
</protein>
<feature type="compositionally biased region" description="Low complexity" evidence="9">
    <location>
        <begin position="274"/>
        <end position="293"/>
    </location>
</feature>
<evidence type="ECO:0000256" key="9">
    <source>
        <dbReference type="SAM" id="MobiDB-lite"/>
    </source>
</evidence>
<dbReference type="GO" id="GO:0008270">
    <property type="term" value="F:zinc ion binding"/>
    <property type="evidence" value="ECO:0007669"/>
    <property type="project" value="UniProtKB-KW"/>
</dbReference>
<feature type="region of interest" description="Disordered" evidence="9">
    <location>
        <begin position="199"/>
        <end position="228"/>
    </location>
</feature>
<dbReference type="CDD" id="cd07765">
    <property type="entry name" value="KRAB_A-box"/>
    <property type="match status" value="1"/>
</dbReference>
<evidence type="ECO:0000256" key="2">
    <source>
        <dbReference type="ARBA" id="ARBA00022723"/>
    </source>
</evidence>
<dbReference type="PROSITE" id="PS50805">
    <property type="entry name" value="KRAB"/>
    <property type="match status" value="1"/>
</dbReference>
<dbReference type="RefSeq" id="XP_026545450.1">
    <property type="nucleotide sequence ID" value="XM_026689665.1"/>
</dbReference>
<dbReference type="PANTHER" id="PTHR24381">
    <property type="entry name" value="ZINC FINGER PROTEIN"/>
    <property type="match status" value="1"/>
</dbReference>
<dbReference type="GO" id="GO:0000981">
    <property type="term" value="F:DNA-binding transcription factor activity, RNA polymerase II-specific"/>
    <property type="evidence" value="ECO:0007669"/>
    <property type="project" value="TreeGrafter"/>
</dbReference>
<dbReference type="InterPro" id="IPR036236">
    <property type="entry name" value="Znf_C2H2_sf"/>
</dbReference>
<keyword evidence="2" id="KW-0479">Metal-binding</keyword>
<keyword evidence="5" id="KW-0862">Zinc</keyword>
<dbReference type="AlphaFoldDB" id="A0A6J1VQX4"/>
<evidence type="ECO:0000256" key="4">
    <source>
        <dbReference type="ARBA" id="ARBA00022771"/>
    </source>
</evidence>
<name>A0A6J1VQX4_9SAUR</name>
<feature type="domain" description="C2H2-type" evidence="10">
    <location>
        <begin position="435"/>
        <end position="462"/>
    </location>
</feature>
<dbReference type="SUPFAM" id="SSF57667">
    <property type="entry name" value="beta-beta-alpha zinc fingers"/>
    <property type="match status" value="1"/>
</dbReference>
<dbReference type="GO" id="GO:0005634">
    <property type="term" value="C:nucleus"/>
    <property type="evidence" value="ECO:0007669"/>
    <property type="project" value="UniProtKB-SubCell"/>
</dbReference>
<dbReference type="PROSITE" id="PS50157">
    <property type="entry name" value="ZINC_FINGER_C2H2_2"/>
    <property type="match status" value="1"/>
</dbReference>
<dbReference type="PANTHER" id="PTHR24381:SF390">
    <property type="entry name" value="ZINC FINGER PROTEIN 37 HOMOLOG"/>
    <property type="match status" value="1"/>
</dbReference>
<feature type="region of interest" description="Disordered" evidence="9">
    <location>
        <begin position="262"/>
        <end position="313"/>
    </location>
</feature>
<keyword evidence="3" id="KW-0677">Repeat</keyword>
<dbReference type="GO" id="GO:0000977">
    <property type="term" value="F:RNA polymerase II transcription regulatory region sequence-specific DNA binding"/>
    <property type="evidence" value="ECO:0007669"/>
    <property type="project" value="TreeGrafter"/>
</dbReference>
<gene>
    <name evidence="13" type="primary">LOC113427211</name>
</gene>
<dbReference type="Proteomes" id="UP000504612">
    <property type="component" value="Unplaced"/>
</dbReference>
<keyword evidence="6" id="KW-0238">DNA-binding</keyword>
<evidence type="ECO:0000259" key="11">
    <source>
        <dbReference type="PROSITE" id="PS50805"/>
    </source>
</evidence>
<proteinExistence type="predicted"/>
<accession>A0A6J1VQX4</accession>
<feature type="region of interest" description="Disordered" evidence="9">
    <location>
        <begin position="378"/>
        <end position="400"/>
    </location>
</feature>
<evidence type="ECO:0000313" key="13">
    <source>
        <dbReference type="RefSeq" id="XP_026545450.1"/>
    </source>
</evidence>
<feature type="compositionally biased region" description="Polar residues" evidence="9">
    <location>
        <begin position="110"/>
        <end position="120"/>
    </location>
</feature>
<keyword evidence="4 8" id="KW-0863">Zinc-finger</keyword>
<evidence type="ECO:0000256" key="3">
    <source>
        <dbReference type="ARBA" id="ARBA00022737"/>
    </source>
</evidence>
<evidence type="ECO:0000256" key="7">
    <source>
        <dbReference type="ARBA" id="ARBA00023242"/>
    </source>
</evidence>
<dbReference type="InterPro" id="IPR036051">
    <property type="entry name" value="KRAB_dom_sf"/>
</dbReference>
<dbReference type="PROSITE" id="PS00028">
    <property type="entry name" value="ZINC_FINGER_C2H2_1"/>
    <property type="match status" value="1"/>
</dbReference>